<proteinExistence type="predicted"/>
<protein>
    <submittedName>
        <fullName evidence="1">Uncharacterized protein</fullName>
    </submittedName>
</protein>
<evidence type="ECO:0000313" key="1">
    <source>
        <dbReference type="EMBL" id="CAA9570099.1"/>
    </source>
</evidence>
<accession>A0A6J4V9D2</accession>
<name>A0A6J4V9D2_9BACT</name>
<dbReference type="AlphaFoldDB" id="A0A6J4V9D2"/>
<reference evidence="1" key="1">
    <citation type="submission" date="2020-02" db="EMBL/GenBank/DDBJ databases">
        <authorList>
            <person name="Meier V. D."/>
        </authorList>
    </citation>
    <scope>NUCLEOTIDE SEQUENCE</scope>
    <source>
        <strain evidence="1">AVDCRST_MAG18</strain>
    </source>
</reference>
<dbReference type="EMBL" id="CADCWN010000148">
    <property type="protein sequence ID" value="CAA9570099.1"/>
    <property type="molecule type" value="Genomic_DNA"/>
</dbReference>
<organism evidence="1">
    <name type="scientific">uncultured Thermomicrobiales bacterium</name>
    <dbReference type="NCBI Taxonomy" id="1645740"/>
    <lineage>
        <taxon>Bacteria</taxon>
        <taxon>Pseudomonadati</taxon>
        <taxon>Thermomicrobiota</taxon>
        <taxon>Thermomicrobia</taxon>
        <taxon>Thermomicrobiales</taxon>
        <taxon>environmental samples</taxon>
    </lineage>
</organism>
<sequence>MDHDDEGVPLAQEIVLRRIGQMEGRADMMPLTDADYARLRALILGRTVSTGDEFEIFEIIEIVPPDEPAIVGDETTVEFA</sequence>
<gene>
    <name evidence="1" type="ORF">AVDCRST_MAG18-1882</name>
</gene>